<keyword evidence="5" id="KW-0804">Transcription</keyword>
<dbReference type="InterPro" id="IPR000524">
    <property type="entry name" value="Tscrpt_reg_HTH_GntR"/>
</dbReference>
<dbReference type="SUPFAM" id="SSF53383">
    <property type="entry name" value="PLP-dependent transferases"/>
    <property type="match status" value="1"/>
</dbReference>
<comment type="similarity">
    <text evidence="1">In the C-terminal section; belongs to the class-I pyridoxal-phosphate-dependent aminotransferase family.</text>
</comment>
<dbReference type="InterPro" id="IPR036390">
    <property type="entry name" value="WH_DNA-bd_sf"/>
</dbReference>
<evidence type="ECO:0000259" key="6">
    <source>
        <dbReference type="PROSITE" id="PS50949"/>
    </source>
</evidence>
<dbReference type="Gene3D" id="1.10.10.10">
    <property type="entry name" value="Winged helix-like DNA-binding domain superfamily/Winged helix DNA-binding domain"/>
    <property type="match status" value="1"/>
</dbReference>
<comment type="caution">
    <text evidence="7">The sequence shown here is derived from an EMBL/GenBank/DDBJ whole genome shotgun (WGS) entry which is preliminary data.</text>
</comment>
<evidence type="ECO:0000256" key="1">
    <source>
        <dbReference type="ARBA" id="ARBA00005384"/>
    </source>
</evidence>
<gene>
    <name evidence="7" type="ORF">CG50_04185</name>
</gene>
<dbReference type="CDD" id="cd07377">
    <property type="entry name" value="WHTH_GntR"/>
    <property type="match status" value="1"/>
</dbReference>
<keyword evidence="8" id="KW-1185">Reference proteome</keyword>
<evidence type="ECO:0000256" key="4">
    <source>
        <dbReference type="ARBA" id="ARBA00023125"/>
    </source>
</evidence>
<dbReference type="InterPro" id="IPR015424">
    <property type="entry name" value="PyrdxlP-dep_Trfase"/>
</dbReference>
<dbReference type="InterPro" id="IPR004839">
    <property type="entry name" value="Aminotransferase_I/II_large"/>
</dbReference>
<dbReference type="PANTHER" id="PTHR46577">
    <property type="entry name" value="HTH-TYPE TRANSCRIPTIONAL REGULATORY PROTEIN GABR"/>
    <property type="match status" value="1"/>
</dbReference>
<reference evidence="7 8" key="1">
    <citation type="submission" date="2014-03" db="EMBL/GenBank/DDBJ databases">
        <title>Genome of Paenirhodobacter enshiensis DW2-9.</title>
        <authorList>
            <person name="Wang D."/>
            <person name="Wang G."/>
        </authorList>
    </citation>
    <scope>NUCLEOTIDE SEQUENCE [LARGE SCALE GENOMIC DNA]</scope>
    <source>
        <strain evidence="7 8">DW2-9</strain>
    </source>
</reference>
<evidence type="ECO:0000256" key="2">
    <source>
        <dbReference type="ARBA" id="ARBA00022898"/>
    </source>
</evidence>
<evidence type="ECO:0000256" key="3">
    <source>
        <dbReference type="ARBA" id="ARBA00023015"/>
    </source>
</evidence>
<dbReference type="Pfam" id="PF00155">
    <property type="entry name" value="Aminotran_1_2"/>
    <property type="match status" value="1"/>
</dbReference>
<protein>
    <submittedName>
        <fullName evidence="7">GntR family transcriptional regulator</fullName>
    </submittedName>
</protein>
<dbReference type="eggNOG" id="COG1167">
    <property type="taxonomic scope" value="Bacteria"/>
</dbReference>
<dbReference type="Proteomes" id="UP000028824">
    <property type="component" value="Unassembled WGS sequence"/>
</dbReference>
<dbReference type="EMBL" id="JFZB01000001">
    <property type="protein sequence ID" value="KFI30899.1"/>
    <property type="molecule type" value="Genomic_DNA"/>
</dbReference>
<proteinExistence type="inferred from homology"/>
<sequence>MANIDKNSQSNLNAALFAVTLDRAAEPALHLQLAGALRTLVLSGSHGGQRLPASRLFAAELSISRLTVTAAYDQLIAEGYLVARQGSGTYIAEHLPHLIAPEPRPVSAPKPARVLPFHPGVPDQAGFPHRAWARHLERAWRAPAAGLLELADPFGWYPLRAAIAAHLAAWRGLDCTAEQVAITGGAWDGLDILRGAGLLRGRRLAMEDPGWPTLHRLVARAGMSPEPLRIDRDGFDPALIPPDISSAIVTPSRHYPTGTAMPLPRRLELLHWAEAEGGLIVEDDYDSEFRYQGQPLPSLAGLDGLRRVVYMGSFSKLLSPGLRIGYLVLPEVHLAAARDYLSVTGARASVLPQPALAEFMASGEFSTHLRRMRRTYARRQAWLLRELAPVGNLLKLTPDAAGMHLCLPLRPELRATDRQVAALASAQGLTVRALSAHAQLPDPPQALLLGYAAFAEEALAVAAKTLIEILHNI</sequence>
<accession>A0A086Y9E9</accession>
<dbReference type="GO" id="GO:0030170">
    <property type="term" value="F:pyridoxal phosphate binding"/>
    <property type="evidence" value="ECO:0007669"/>
    <property type="project" value="InterPro"/>
</dbReference>
<dbReference type="OrthoDB" id="9808770at2"/>
<name>A0A086Y9E9_9RHOB</name>
<evidence type="ECO:0000256" key="5">
    <source>
        <dbReference type="ARBA" id="ARBA00023163"/>
    </source>
</evidence>
<dbReference type="GO" id="GO:0003677">
    <property type="term" value="F:DNA binding"/>
    <property type="evidence" value="ECO:0007669"/>
    <property type="project" value="UniProtKB-KW"/>
</dbReference>
<dbReference type="GO" id="GO:0003700">
    <property type="term" value="F:DNA-binding transcription factor activity"/>
    <property type="evidence" value="ECO:0007669"/>
    <property type="project" value="InterPro"/>
</dbReference>
<feature type="domain" description="HTH gntR-type" evidence="6">
    <location>
        <begin position="27"/>
        <end position="94"/>
    </location>
</feature>
<dbReference type="CDD" id="cd00609">
    <property type="entry name" value="AAT_like"/>
    <property type="match status" value="1"/>
</dbReference>
<evidence type="ECO:0000313" key="7">
    <source>
        <dbReference type="EMBL" id="KFI30899.1"/>
    </source>
</evidence>
<dbReference type="SUPFAM" id="SSF46785">
    <property type="entry name" value="Winged helix' DNA-binding domain"/>
    <property type="match status" value="1"/>
</dbReference>
<keyword evidence="4" id="KW-0238">DNA-binding</keyword>
<keyword evidence="3" id="KW-0805">Transcription regulation</keyword>
<dbReference type="PANTHER" id="PTHR46577:SF1">
    <property type="entry name" value="HTH-TYPE TRANSCRIPTIONAL REGULATORY PROTEIN GABR"/>
    <property type="match status" value="1"/>
</dbReference>
<dbReference type="Gene3D" id="3.40.640.10">
    <property type="entry name" value="Type I PLP-dependent aspartate aminotransferase-like (Major domain)"/>
    <property type="match status" value="1"/>
</dbReference>
<dbReference type="RefSeq" id="WP_051909316.1">
    <property type="nucleotide sequence ID" value="NZ_JFZB01000001.1"/>
</dbReference>
<dbReference type="InterPro" id="IPR015421">
    <property type="entry name" value="PyrdxlP-dep_Trfase_major"/>
</dbReference>
<dbReference type="Pfam" id="PF00392">
    <property type="entry name" value="GntR"/>
    <property type="match status" value="1"/>
</dbReference>
<organism evidence="7 8">
    <name type="scientific">Paenirhodobacter enshiensis</name>
    <dbReference type="NCBI Taxonomy" id="1105367"/>
    <lineage>
        <taxon>Bacteria</taxon>
        <taxon>Pseudomonadati</taxon>
        <taxon>Pseudomonadota</taxon>
        <taxon>Alphaproteobacteria</taxon>
        <taxon>Rhodobacterales</taxon>
        <taxon>Rhodobacter group</taxon>
        <taxon>Paenirhodobacter</taxon>
    </lineage>
</organism>
<keyword evidence="2" id="KW-0663">Pyridoxal phosphate</keyword>
<dbReference type="InterPro" id="IPR036388">
    <property type="entry name" value="WH-like_DNA-bd_sf"/>
</dbReference>
<dbReference type="STRING" id="1105367.CG50_04185"/>
<dbReference type="InterPro" id="IPR051446">
    <property type="entry name" value="HTH_trans_reg/aminotransferase"/>
</dbReference>
<dbReference type="SMART" id="SM00345">
    <property type="entry name" value="HTH_GNTR"/>
    <property type="match status" value="1"/>
</dbReference>
<dbReference type="PROSITE" id="PS50949">
    <property type="entry name" value="HTH_GNTR"/>
    <property type="match status" value="1"/>
</dbReference>
<dbReference type="AlphaFoldDB" id="A0A086Y9E9"/>
<dbReference type="PRINTS" id="PR00035">
    <property type="entry name" value="HTHGNTR"/>
</dbReference>
<evidence type="ECO:0000313" key="8">
    <source>
        <dbReference type="Proteomes" id="UP000028824"/>
    </source>
</evidence>